<accession>A0A0B7A4K3</accession>
<dbReference type="EMBL" id="HACG01029024">
    <property type="protein sequence ID" value="CEK75889.1"/>
    <property type="molecule type" value="Transcribed_RNA"/>
</dbReference>
<evidence type="ECO:0000313" key="2">
    <source>
        <dbReference type="EMBL" id="CEK75889.1"/>
    </source>
</evidence>
<gene>
    <name evidence="2" type="primary">ORF97475</name>
    <name evidence="3" type="synonym">ORF97476</name>
</gene>
<protein>
    <submittedName>
        <fullName evidence="2">Uncharacterized protein</fullName>
    </submittedName>
</protein>
<keyword evidence="1" id="KW-0472">Membrane</keyword>
<sequence length="57" mass="6339">MTAQTKSSMPAPAASLILQSHNLNEWPVQVSSTLGLQVYIIYIVLEILQTAFRRPVI</sequence>
<evidence type="ECO:0000313" key="3">
    <source>
        <dbReference type="EMBL" id="CEK75890.1"/>
    </source>
</evidence>
<organism evidence="2">
    <name type="scientific">Arion vulgaris</name>
    <dbReference type="NCBI Taxonomy" id="1028688"/>
    <lineage>
        <taxon>Eukaryota</taxon>
        <taxon>Metazoa</taxon>
        <taxon>Spiralia</taxon>
        <taxon>Lophotrochozoa</taxon>
        <taxon>Mollusca</taxon>
        <taxon>Gastropoda</taxon>
        <taxon>Heterobranchia</taxon>
        <taxon>Euthyneura</taxon>
        <taxon>Panpulmonata</taxon>
        <taxon>Eupulmonata</taxon>
        <taxon>Stylommatophora</taxon>
        <taxon>Helicina</taxon>
        <taxon>Arionoidea</taxon>
        <taxon>Arionidae</taxon>
        <taxon>Arion</taxon>
    </lineage>
</organism>
<dbReference type="AlphaFoldDB" id="A0A0B7A4K3"/>
<evidence type="ECO:0000256" key="1">
    <source>
        <dbReference type="SAM" id="Phobius"/>
    </source>
</evidence>
<reference evidence="2" key="1">
    <citation type="submission" date="2014-12" db="EMBL/GenBank/DDBJ databases">
        <title>Insight into the proteome of Arion vulgaris.</title>
        <authorList>
            <person name="Aradska J."/>
            <person name="Bulat T."/>
            <person name="Smidak R."/>
            <person name="Sarate P."/>
            <person name="Gangsoo J."/>
            <person name="Sialana F."/>
            <person name="Bilban M."/>
            <person name="Lubec G."/>
        </authorList>
    </citation>
    <scope>NUCLEOTIDE SEQUENCE</scope>
    <source>
        <tissue evidence="2">Skin</tissue>
    </source>
</reference>
<feature type="transmembrane region" description="Helical" evidence="1">
    <location>
        <begin position="26"/>
        <end position="45"/>
    </location>
</feature>
<proteinExistence type="predicted"/>
<name>A0A0B7A4K3_9EUPU</name>
<keyword evidence="1" id="KW-0812">Transmembrane</keyword>
<keyword evidence="1" id="KW-1133">Transmembrane helix</keyword>
<dbReference type="EMBL" id="HACG01029025">
    <property type="protein sequence ID" value="CEK75890.1"/>
    <property type="molecule type" value="Transcribed_RNA"/>
</dbReference>